<reference evidence="1" key="1">
    <citation type="submission" date="2022-07" db="EMBL/GenBank/DDBJ databases">
        <title>Characterization of the Novel Bacterium Alteromonas immobilis LMIT006 and Alteromonas gregis LMIT007.</title>
        <authorList>
            <person name="Lin X."/>
        </authorList>
    </citation>
    <scope>NUCLEOTIDE SEQUENCE</scope>
    <source>
        <strain evidence="1">LMIT007</strain>
    </source>
</reference>
<dbReference type="RefSeq" id="WP_254102818.1">
    <property type="nucleotide sequence ID" value="NZ_JANATA010000297.1"/>
</dbReference>
<dbReference type="AlphaFoldDB" id="A0AA42BMV0"/>
<dbReference type="EMBL" id="JANATA010000297">
    <property type="protein sequence ID" value="MCP3429984.1"/>
    <property type="molecule type" value="Genomic_DNA"/>
</dbReference>
<keyword evidence="2" id="KW-1185">Reference proteome</keyword>
<organism evidence="1 2">
    <name type="scientific">Opacimonas viscosa</name>
    <dbReference type="NCBI Taxonomy" id="2961944"/>
    <lineage>
        <taxon>Bacteria</taxon>
        <taxon>Pseudomonadati</taxon>
        <taxon>Pseudomonadota</taxon>
        <taxon>Gammaproteobacteria</taxon>
        <taxon>Alteromonadales</taxon>
        <taxon>Alteromonadaceae</taxon>
        <taxon>Opacimonas</taxon>
    </lineage>
</organism>
<gene>
    <name evidence="1" type="ORF">NLF92_13670</name>
</gene>
<name>A0AA42BMV0_9ALTE</name>
<dbReference type="Proteomes" id="UP001165413">
    <property type="component" value="Unassembled WGS sequence"/>
</dbReference>
<feature type="non-terminal residue" evidence="1">
    <location>
        <position position="80"/>
    </location>
</feature>
<sequence length="80" mass="9367">HYADIIENKSLYIKDVMEDLNLTTRLKNNDVMLHKELVNIVPLLRETLIDILNDSRYADQTIELQTNVDKLMLNIDTILI</sequence>
<evidence type="ECO:0000313" key="1">
    <source>
        <dbReference type="EMBL" id="MCP3429984.1"/>
    </source>
</evidence>
<proteinExistence type="predicted"/>
<evidence type="ECO:0000313" key="2">
    <source>
        <dbReference type="Proteomes" id="UP001165413"/>
    </source>
</evidence>
<accession>A0AA42BMV0</accession>
<feature type="non-terminal residue" evidence="1">
    <location>
        <position position="1"/>
    </location>
</feature>
<comment type="caution">
    <text evidence="1">The sequence shown here is derived from an EMBL/GenBank/DDBJ whole genome shotgun (WGS) entry which is preliminary data.</text>
</comment>
<protein>
    <submittedName>
        <fullName evidence="1">Uncharacterized protein</fullName>
    </submittedName>
</protein>